<keyword evidence="1" id="KW-0067">ATP-binding</keyword>
<dbReference type="EMBL" id="CM051394">
    <property type="protein sequence ID" value="KAJ4727683.1"/>
    <property type="molecule type" value="Genomic_DNA"/>
</dbReference>
<keyword evidence="1" id="KW-0347">Helicase</keyword>
<keyword evidence="2" id="KW-1185">Reference proteome</keyword>
<name>A0ACC1YVY1_MELAZ</name>
<accession>A0ACC1YVY1</accession>
<keyword evidence="1" id="KW-0547">Nucleotide-binding</keyword>
<evidence type="ECO:0000313" key="2">
    <source>
        <dbReference type="Proteomes" id="UP001164539"/>
    </source>
</evidence>
<keyword evidence="1" id="KW-0378">Hydrolase</keyword>
<reference evidence="1 2" key="1">
    <citation type="journal article" date="2023" name="Science">
        <title>Complex scaffold remodeling in plant triterpene biosynthesis.</title>
        <authorList>
            <person name="De La Pena R."/>
            <person name="Hodgson H."/>
            <person name="Liu J.C."/>
            <person name="Stephenson M.J."/>
            <person name="Martin A.C."/>
            <person name="Owen C."/>
            <person name="Harkess A."/>
            <person name="Leebens-Mack J."/>
            <person name="Jimenez L.E."/>
            <person name="Osbourn A."/>
            <person name="Sattely E.S."/>
        </authorList>
    </citation>
    <scope>NUCLEOTIDE SEQUENCE [LARGE SCALE GENOMIC DNA]</scope>
    <source>
        <strain evidence="2">cv. JPN11</strain>
        <tissue evidence="1">Leaf</tissue>
    </source>
</reference>
<proteinExistence type="predicted"/>
<sequence length="1020" mass="115010">MGSSSPTSSCSSSYSPPFASPEFSSLPVMGLREKIVEKVLQNRVTLIVGETGCGKSSQVPQFLLEEHMEPILCTQPRRFAVVAVAKMVAKGRNCELGGEVGYHIGHSKHFSEKSKIVFKTAGVLLDEMRDRGLNALKYKVIILDEVHERSVESDLVLVCVKHLLLKKNDLRVVLMSATADITRYRDYFRDLGRGERVEVLAIPSSNQRTIFQRRVSYLEQVTELLGIDCGMRSEFLSAGYCSSPSPSAADAEIKPEVHKLIHDLLLHIHKTEPDIEKSILVFLPTYSALEQQWYLLEPLSSSFKVHILHSSIDTEQALMAMNIWKSHRKVILATNIAESSVTIPKVAYVIDSCRSLQVFWDANRRTDSAELVWVSKSQAEQRRGRTGRTCDGQVYRLVTKPFFGKLEDFELPAILRLSLRLQVLLICCADSKAISDPKVLLQKALDPPDPEVVGDALSLLVHVHALEKTSPRGRYEPTFYGRLLASFSLSFDASVLVLKFGEIGMLREGILLGILMDTQPLPILQPFGDENLFAEYRCCYFDVDSNNKILTGRKEMVIMGNFCAFQFWQHVFKDKQRLDHLKQVPKSDEMRVTTSLLPRIEEEWCSFHYLVQSSLHHVSELYEDILNAVHRFRPKFLGTSDGLPTYYDPYEFEHTCLLKCEPHGDADALAADKEHVESSCKTKKCVALPFVASNQFQSNNVAEKFSSVIKEIRVQHVEDVSGNQRITANDSHIPGEAPICIFFVNGSCNRGFECSYSHSLQAKRPACKFFFSLQGCRNGDSCLYSHDLDQPVGSLSLSTCLPEDGVANAASLLQLFPSSSDGSIILFDDTDMHFSANVACLYDPSKIICTTSLSDTSIYDPLLTGVRIMWGLHHPFETIISKAGENPIPWNQVKCALWFPSLESYSENVEQQKTLVQRFFEYLAIRILADALYEVQVIITMNNIKFSQLKVEKLGRDSFFFLTKSFPFDEMSFGELTDTVNTRKPMLVSRAVSYVFDLHPPTDIQFGYYAAVLHKYLHDN</sequence>
<evidence type="ECO:0000313" key="1">
    <source>
        <dbReference type="EMBL" id="KAJ4727683.1"/>
    </source>
</evidence>
<gene>
    <name evidence="1" type="ORF">OWV82_000741</name>
</gene>
<protein>
    <submittedName>
        <fullName evidence="1">ATP-dependent RNA helicase</fullName>
    </submittedName>
</protein>
<dbReference type="Proteomes" id="UP001164539">
    <property type="component" value="Chromosome 1"/>
</dbReference>
<organism evidence="1 2">
    <name type="scientific">Melia azedarach</name>
    <name type="common">Chinaberry tree</name>
    <dbReference type="NCBI Taxonomy" id="155640"/>
    <lineage>
        <taxon>Eukaryota</taxon>
        <taxon>Viridiplantae</taxon>
        <taxon>Streptophyta</taxon>
        <taxon>Embryophyta</taxon>
        <taxon>Tracheophyta</taxon>
        <taxon>Spermatophyta</taxon>
        <taxon>Magnoliopsida</taxon>
        <taxon>eudicotyledons</taxon>
        <taxon>Gunneridae</taxon>
        <taxon>Pentapetalae</taxon>
        <taxon>rosids</taxon>
        <taxon>malvids</taxon>
        <taxon>Sapindales</taxon>
        <taxon>Meliaceae</taxon>
        <taxon>Melia</taxon>
    </lineage>
</organism>
<comment type="caution">
    <text evidence="1">The sequence shown here is derived from an EMBL/GenBank/DDBJ whole genome shotgun (WGS) entry which is preliminary data.</text>
</comment>